<keyword evidence="4 8" id="KW-0812">Transmembrane</keyword>
<evidence type="ECO:0000259" key="10">
    <source>
        <dbReference type="Pfam" id="PF00909"/>
    </source>
</evidence>
<evidence type="ECO:0000256" key="1">
    <source>
        <dbReference type="ARBA" id="ARBA00004141"/>
    </source>
</evidence>
<feature type="transmembrane region" description="Helical" evidence="8">
    <location>
        <begin position="285"/>
        <end position="306"/>
    </location>
</feature>
<evidence type="ECO:0000313" key="12">
    <source>
        <dbReference type="Proteomes" id="UP000728032"/>
    </source>
</evidence>
<feature type="transmembrane region" description="Helical" evidence="8">
    <location>
        <begin position="181"/>
        <end position="202"/>
    </location>
</feature>
<dbReference type="Pfam" id="PF00909">
    <property type="entry name" value="Ammonium_transp"/>
    <property type="match status" value="1"/>
</dbReference>
<feature type="transmembrane region" description="Helical" evidence="8">
    <location>
        <begin position="27"/>
        <end position="48"/>
    </location>
</feature>
<comment type="similarity">
    <text evidence="2 8">Belongs to the ammonia transporter channel (TC 1.A.11.2) family.</text>
</comment>
<evidence type="ECO:0000256" key="8">
    <source>
        <dbReference type="RuleBase" id="RU362002"/>
    </source>
</evidence>
<feature type="transmembrane region" description="Helical" evidence="8">
    <location>
        <begin position="258"/>
        <end position="278"/>
    </location>
</feature>
<dbReference type="GO" id="GO:0097272">
    <property type="term" value="P:ammonium homeostasis"/>
    <property type="evidence" value="ECO:0007669"/>
    <property type="project" value="TreeGrafter"/>
</dbReference>
<keyword evidence="12" id="KW-1185">Reference proteome</keyword>
<dbReference type="InterPro" id="IPR024041">
    <property type="entry name" value="NH4_transpt_AmtB-like_dom"/>
</dbReference>
<evidence type="ECO:0000256" key="2">
    <source>
        <dbReference type="ARBA" id="ARBA00005887"/>
    </source>
</evidence>
<feature type="transmembrane region" description="Helical" evidence="8">
    <location>
        <begin position="141"/>
        <end position="161"/>
    </location>
</feature>
<keyword evidence="5 8" id="KW-1133">Transmembrane helix</keyword>
<dbReference type="GO" id="GO:0008519">
    <property type="term" value="F:ammonium channel activity"/>
    <property type="evidence" value="ECO:0007669"/>
    <property type="project" value="InterPro"/>
</dbReference>
<evidence type="ECO:0000256" key="3">
    <source>
        <dbReference type="ARBA" id="ARBA00022448"/>
    </source>
</evidence>
<dbReference type="Gene3D" id="1.10.3430.10">
    <property type="entry name" value="Ammonium transporter AmtB like domains"/>
    <property type="match status" value="1"/>
</dbReference>
<dbReference type="EMBL" id="OC932483">
    <property type="protein sequence ID" value="CAD7659542.1"/>
    <property type="molecule type" value="Genomic_DNA"/>
</dbReference>
<dbReference type="NCBIfam" id="TIGR00836">
    <property type="entry name" value="amt"/>
    <property type="match status" value="1"/>
</dbReference>
<protein>
    <recommendedName>
        <fullName evidence="8">Ammonium transporter</fullName>
    </recommendedName>
</protein>
<sequence>MSTAPELAPSNVYNPDVSSAEPTSDDATWILTSAFVIFTMQTGFGLLESGACAKKNEVNILMKNVADVVLGGLFYWAIGYGLQFGDDEGHTGWYGAGYWFLDSDDDHMGPSFASFIFQLSFCTTATTIVSGSMAERTNYNAYILFSLLNTIVYCIPAGWIWRDTGWLYKMGCLDFAGSACVHLIGQATLEGGVSALVAAYMLKPRVKRYEKGTDPLPMGNPVNAVVGTFALWWGWLGFNCGSTFGVSHNKWQFAERAAVTTLNGSFAGGLIALIYCFITNGRAEVSPILNGILAGLVAVTSGAGFFQPFDSFIIGSLGCIANTLIAPFLDSLRIDDPVGAVAVHAGGGIVGALCVGLFTVGEPYISPNGGLTRGQSGLFKGGGFHLFGVQCLAVISVSLWSGITTWMLLATIDKVIPIRMCIEEEILGADLWIHNIRHEYYDFDAIIAEMRREGMDLEEHIQPHKAQKTSLDFNLFIIDKFLTKRRGNHWIKKLVHKDSIDNFGK</sequence>
<evidence type="ECO:0000256" key="6">
    <source>
        <dbReference type="ARBA" id="ARBA00023136"/>
    </source>
</evidence>
<feature type="transmembrane region" description="Helical" evidence="8">
    <location>
        <begin position="222"/>
        <end position="238"/>
    </location>
</feature>
<dbReference type="InterPro" id="IPR001905">
    <property type="entry name" value="Ammonium_transpt"/>
</dbReference>
<name>A0A7R9MGN9_9ACAR</name>
<evidence type="ECO:0000256" key="5">
    <source>
        <dbReference type="ARBA" id="ARBA00022989"/>
    </source>
</evidence>
<dbReference type="SUPFAM" id="SSF111352">
    <property type="entry name" value="Ammonium transporter"/>
    <property type="match status" value="1"/>
</dbReference>
<feature type="transmembrane region" description="Helical" evidence="8">
    <location>
        <begin position="312"/>
        <end position="329"/>
    </location>
</feature>
<keyword evidence="3 8" id="KW-0813">Transport</keyword>
<dbReference type="InterPro" id="IPR029020">
    <property type="entry name" value="Ammonium/urea_transptr"/>
</dbReference>
<dbReference type="AlphaFoldDB" id="A0A7R9MGN9"/>
<dbReference type="GO" id="GO:0005886">
    <property type="term" value="C:plasma membrane"/>
    <property type="evidence" value="ECO:0007669"/>
    <property type="project" value="UniProtKB-SubCell"/>
</dbReference>
<evidence type="ECO:0000256" key="9">
    <source>
        <dbReference type="SAM" id="MobiDB-lite"/>
    </source>
</evidence>
<feature type="region of interest" description="Disordered" evidence="9">
    <location>
        <begin position="1"/>
        <end position="21"/>
    </location>
</feature>
<reference evidence="11" key="1">
    <citation type="submission" date="2020-11" db="EMBL/GenBank/DDBJ databases">
        <authorList>
            <person name="Tran Van P."/>
        </authorList>
    </citation>
    <scope>NUCLEOTIDE SEQUENCE</scope>
</reference>
<comment type="subcellular location">
    <subcellularLocation>
        <location evidence="8">Cell membrane</location>
        <topology evidence="8">Multi-pass membrane protein</topology>
    </subcellularLocation>
    <subcellularLocation>
        <location evidence="1">Membrane</location>
        <topology evidence="1">Multi-pass membrane protein</topology>
    </subcellularLocation>
</comment>
<proteinExistence type="inferred from homology"/>
<feature type="compositionally biased region" description="Polar residues" evidence="9">
    <location>
        <begin position="11"/>
        <end position="21"/>
    </location>
</feature>
<feature type="transmembrane region" description="Helical" evidence="8">
    <location>
        <begin position="108"/>
        <end position="129"/>
    </location>
</feature>
<dbReference type="Proteomes" id="UP000728032">
    <property type="component" value="Unassembled WGS sequence"/>
</dbReference>
<gene>
    <name evidence="11" type="ORF">ONB1V03_LOCUS16137</name>
</gene>
<keyword evidence="6 8" id="KW-0472">Membrane</keyword>
<evidence type="ECO:0000256" key="7">
    <source>
        <dbReference type="ARBA" id="ARBA00023177"/>
    </source>
</evidence>
<dbReference type="PANTHER" id="PTHR11730:SF58">
    <property type="entry name" value="AMMONIUM TRANSPORTER"/>
    <property type="match status" value="1"/>
</dbReference>
<evidence type="ECO:0000313" key="11">
    <source>
        <dbReference type="EMBL" id="CAD7659542.1"/>
    </source>
</evidence>
<dbReference type="PANTHER" id="PTHR11730">
    <property type="entry name" value="AMMONIUM TRANSPORTER"/>
    <property type="match status" value="1"/>
</dbReference>
<feature type="domain" description="Ammonium transporter AmtB-like" evidence="10">
    <location>
        <begin position="29"/>
        <end position="435"/>
    </location>
</feature>
<feature type="transmembrane region" description="Helical" evidence="8">
    <location>
        <begin position="385"/>
        <end position="410"/>
    </location>
</feature>
<dbReference type="EMBL" id="CAJPVJ010017658">
    <property type="protein sequence ID" value="CAG2176704.1"/>
    <property type="molecule type" value="Genomic_DNA"/>
</dbReference>
<organism evidence="11">
    <name type="scientific">Oppiella nova</name>
    <dbReference type="NCBI Taxonomy" id="334625"/>
    <lineage>
        <taxon>Eukaryota</taxon>
        <taxon>Metazoa</taxon>
        <taxon>Ecdysozoa</taxon>
        <taxon>Arthropoda</taxon>
        <taxon>Chelicerata</taxon>
        <taxon>Arachnida</taxon>
        <taxon>Acari</taxon>
        <taxon>Acariformes</taxon>
        <taxon>Sarcoptiformes</taxon>
        <taxon>Oribatida</taxon>
        <taxon>Brachypylina</taxon>
        <taxon>Oppioidea</taxon>
        <taxon>Oppiidae</taxon>
        <taxon>Oppiella</taxon>
    </lineage>
</organism>
<dbReference type="OrthoDB" id="534912at2759"/>
<keyword evidence="7 8" id="KW-0924">Ammonia transport</keyword>
<evidence type="ECO:0000256" key="4">
    <source>
        <dbReference type="ARBA" id="ARBA00022692"/>
    </source>
</evidence>
<feature type="non-terminal residue" evidence="11">
    <location>
        <position position="1"/>
    </location>
</feature>
<dbReference type="FunFam" id="1.10.3430.10:FF:000008">
    <property type="entry name" value="Ammonium transporter"/>
    <property type="match status" value="1"/>
</dbReference>
<accession>A0A7R9MGN9</accession>
<feature type="transmembrane region" description="Helical" evidence="8">
    <location>
        <begin position="341"/>
        <end position="365"/>
    </location>
</feature>